<dbReference type="AlphaFoldDB" id="A0A078KXF0"/>
<dbReference type="EMBL" id="CCSB01000004">
    <property type="protein sequence ID" value="CDZ79090.1"/>
    <property type="molecule type" value="Genomic_DNA"/>
</dbReference>
<evidence type="ECO:0000313" key="2">
    <source>
        <dbReference type="Proteomes" id="UP000044071"/>
    </source>
</evidence>
<proteinExistence type="predicted"/>
<name>A0A078KXF0_9GAMM</name>
<protein>
    <submittedName>
        <fullName evidence="1">Uncharacterized protein</fullName>
    </submittedName>
</protein>
<accession>A0A078KXF0</accession>
<sequence>MHFYPTKEKEKAMEQINSLSNLGHDKFELPTSLMQNLKLVSPPLALAINDFYQEKNLVDLCCIELYTQLVSTIEDGFATIFDIKKAELLKELISIDGRKNFIKNFQNEKNYSLLVSDAIAHSKPEYEEEIKLKLQELDQLIASMKRK</sequence>
<reference evidence="1 2" key="1">
    <citation type="submission" date="2014-06" db="EMBL/GenBank/DDBJ databases">
        <authorList>
            <person name="Urmite Genomes Urmite Genomes"/>
        </authorList>
    </citation>
    <scope>NUCLEOTIDE SEQUENCE [LARGE SCALE GENOMIC DNA]</scope>
</reference>
<gene>
    <name evidence="1" type="ORF">BN59_03407</name>
</gene>
<organism evidence="1 2">
    <name type="scientific">Legionella massiliensis</name>
    <dbReference type="NCBI Taxonomy" id="1034943"/>
    <lineage>
        <taxon>Bacteria</taxon>
        <taxon>Pseudomonadati</taxon>
        <taxon>Pseudomonadota</taxon>
        <taxon>Gammaproteobacteria</taxon>
        <taxon>Legionellales</taxon>
        <taxon>Legionellaceae</taxon>
        <taxon>Legionella</taxon>
    </lineage>
</organism>
<keyword evidence="2" id="KW-1185">Reference proteome</keyword>
<dbReference type="Proteomes" id="UP000044071">
    <property type="component" value="Unassembled WGS sequence"/>
</dbReference>
<evidence type="ECO:0000313" key="1">
    <source>
        <dbReference type="EMBL" id="CDZ79090.1"/>
    </source>
</evidence>